<dbReference type="PANTHER" id="PTHR34211:SF3">
    <property type="entry name" value="CALCINEURIN-LIKE METALLO-PHOSPHOESTERASE SUPERFAMILY PROTEIN"/>
    <property type="match status" value="1"/>
</dbReference>
<evidence type="ECO:0000313" key="3">
    <source>
        <dbReference type="EMBL" id="MBE4752424.1"/>
    </source>
</evidence>
<keyword evidence="2" id="KW-0812">Transmembrane</keyword>
<feature type="region of interest" description="Disordered" evidence="1">
    <location>
        <begin position="1"/>
        <end position="36"/>
    </location>
</feature>
<proteinExistence type="predicted"/>
<dbReference type="RefSeq" id="WP_193429618.1">
    <property type="nucleotide sequence ID" value="NZ_CBCSIP010000080.1"/>
</dbReference>
<feature type="compositionally biased region" description="Basic and acidic residues" evidence="1">
    <location>
        <begin position="606"/>
        <end position="616"/>
    </location>
</feature>
<keyword evidence="4" id="KW-1185">Reference proteome</keyword>
<dbReference type="SUPFAM" id="SSF56300">
    <property type="entry name" value="Metallo-dependent phosphatases"/>
    <property type="match status" value="1"/>
</dbReference>
<dbReference type="EMBL" id="JAAIYO010000012">
    <property type="protein sequence ID" value="MBE4752424.1"/>
    <property type="molecule type" value="Genomic_DNA"/>
</dbReference>
<feature type="transmembrane region" description="Helical" evidence="2">
    <location>
        <begin position="451"/>
        <end position="469"/>
    </location>
</feature>
<feature type="transmembrane region" description="Helical" evidence="2">
    <location>
        <begin position="408"/>
        <end position="430"/>
    </location>
</feature>
<organism evidence="3 4">
    <name type="scientific">Corallococcus soli</name>
    <dbReference type="NCBI Taxonomy" id="2710757"/>
    <lineage>
        <taxon>Bacteria</taxon>
        <taxon>Pseudomonadati</taxon>
        <taxon>Myxococcota</taxon>
        <taxon>Myxococcia</taxon>
        <taxon>Myxococcales</taxon>
        <taxon>Cystobacterineae</taxon>
        <taxon>Myxococcaceae</taxon>
        <taxon>Corallococcus</taxon>
    </lineage>
</organism>
<accession>A0ABR9PX46</accession>
<reference evidence="3 4" key="1">
    <citation type="submission" date="2020-02" db="EMBL/GenBank/DDBJ databases">
        <authorList>
            <person name="Babadi Z.K."/>
            <person name="Risdian C."/>
            <person name="Ebrahimipour G.H."/>
            <person name="Wink J."/>
        </authorList>
    </citation>
    <scope>NUCLEOTIDE SEQUENCE [LARGE SCALE GENOMIC DNA]</scope>
    <source>
        <strain evidence="3 4">ZKHCc1 1396</strain>
    </source>
</reference>
<name>A0ABR9PX46_9BACT</name>
<evidence type="ECO:0000256" key="2">
    <source>
        <dbReference type="SAM" id="Phobius"/>
    </source>
</evidence>
<dbReference type="InterPro" id="IPR029052">
    <property type="entry name" value="Metallo-depent_PP-like"/>
</dbReference>
<dbReference type="Proteomes" id="UP001516472">
    <property type="component" value="Unassembled WGS sequence"/>
</dbReference>
<dbReference type="Gene3D" id="3.60.21.10">
    <property type="match status" value="1"/>
</dbReference>
<protein>
    <recommendedName>
        <fullName evidence="5">Calcineurin-like phosphoesterase domain-containing protein</fullName>
    </recommendedName>
</protein>
<feature type="transmembrane region" description="Helical" evidence="2">
    <location>
        <begin position="364"/>
        <end position="388"/>
    </location>
</feature>
<comment type="caution">
    <text evidence="3">The sequence shown here is derived from an EMBL/GenBank/DDBJ whole genome shotgun (WGS) entry which is preliminary data.</text>
</comment>
<keyword evidence="2" id="KW-0472">Membrane</keyword>
<gene>
    <name evidence="3" type="ORF">G4177_30085</name>
</gene>
<sequence length="616" mass="68023">MAVRAPDVSRHPGALPAWRGEERRRGWRGPSRSMPPGKPMVAWYAPEVLAKTGLKSVLSATIGRQADRRLLDAVARPQPLAFDYSVDGDGEAREELWLDYVSDLGDGWDSTYAVASAVMAPTLDVRDATGKVHSTRGGDVLVFGGDEVYPTASVEEYQARTVVPYAAALNRRRHRPHLFAVPGNHDWYDGLVSFTRLFCQGRRTEGWRTKQQRSYFALKLPHGWWLLGTDMQLESDLDASQVEFFQKVSGQMGREDRVILCNAEPAWIKQQVKPRAGRGFLDHNIDFLEQKVLGKRVSVFLAGDLHHYRRHENQDGRQKIVAGGGGAFLHPTHLPRVDTRPDGFVLKECYPPQRTSRRLTWRNLLFTGLNPAFAAFMGCVYTLLGWGVAANLNEGAVAAPPFREVLNAALQSTGSLVLAAGTLLGTVAFADDRRGRRFRQVSGVLHGAGHLLLALLLTWGVSIIAAPLATELQWSLRRDFLSGLLLFGGGAVVGPLVVGVYLLLSLNVFSCHPNEAFSSLSIPDWKNFLRLHFDANGRLTVYPVGLRRVPRRWRPGRSAEEPAWVPDPEDRRATPPALIEPPIVIGRSKALPLTSDIGQSAPAPLPRDEHPPPGPV</sequence>
<dbReference type="PANTHER" id="PTHR34211">
    <property type="entry name" value="CALCINEURIN-LIKE METALLO-PHOSPHOESTERASE SUPERFAMILY PROTEIN"/>
    <property type="match status" value="1"/>
</dbReference>
<feature type="region of interest" description="Disordered" evidence="1">
    <location>
        <begin position="557"/>
        <end position="578"/>
    </location>
</feature>
<feature type="region of interest" description="Disordered" evidence="1">
    <location>
        <begin position="594"/>
        <end position="616"/>
    </location>
</feature>
<keyword evidence="2" id="KW-1133">Transmembrane helix</keyword>
<feature type="transmembrane region" description="Helical" evidence="2">
    <location>
        <begin position="481"/>
        <end position="504"/>
    </location>
</feature>
<evidence type="ECO:0008006" key="5">
    <source>
        <dbReference type="Google" id="ProtNLM"/>
    </source>
</evidence>
<evidence type="ECO:0000313" key="4">
    <source>
        <dbReference type="Proteomes" id="UP001516472"/>
    </source>
</evidence>
<evidence type="ECO:0000256" key="1">
    <source>
        <dbReference type="SAM" id="MobiDB-lite"/>
    </source>
</evidence>